<evidence type="ECO:0000313" key="2">
    <source>
        <dbReference type="Proteomes" id="UP000199322"/>
    </source>
</evidence>
<dbReference type="Proteomes" id="UP000199322">
    <property type="component" value="Unassembled WGS sequence"/>
</dbReference>
<proteinExistence type="predicted"/>
<sequence>MKNLVFVILIILLGVLTFTNEIAILTTKNGKMLEDYSILEEDAYSLTFYNIFNEMKKENVINLFFSQPDYLYDSIVSLIELEIKKKYISDKGLTIDSTNVSDIQNIDKKDIKNNVSEILGRKIKLEEMLRNQLKIENDFEDFIDNHRNELLEEFDVFYVEQYQITIPATPTELFFKETLASTPINHYIVYEKNDLNNFKDFKSSRLNGYTLCYNENSLFSIEEILDPNEFINYGLKDEIIKYYEDSLIKKWKDQYPNNFDFILTYKPLKIQDRIDKMEDQNLKSFLEIKNFYSDLIFGDEKIPEMWYISYFNILSDLEYCYVKKIDKLEELQSNLPEEYFEKNYSEIQKITEESTSSTLTNYLNFYKDIIYENSEINSIDSYLEFLNSYNDEYEKILHTKLEILNLIIQNDFDFFKSVIKDKFDLTEEEVLLMYYQEIYEYIKSLNIDKGSNVYSTLLEVLESLQSEKDSRIFENLIKEISEYLEMDKINENE</sequence>
<protein>
    <submittedName>
        <fullName evidence="1">Uncharacterized protein</fullName>
    </submittedName>
</protein>
<dbReference type="RefSeq" id="WP_091403764.1">
    <property type="nucleotide sequence ID" value="NZ_FMYV01000004.1"/>
</dbReference>
<dbReference type="AlphaFoldDB" id="A0A1G6MAJ3"/>
<name>A0A1G6MAJ3_9BACT</name>
<dbReference type="STRING" id="28234.SAMN04488588_1288"/>
<evidence type="ECO:0000313" key="1">
    <source>
        <dbReference type="EMBL" id="SDC52480.1"/>
    </source>
</evidence>
<organism evidence="1 2">
    <name type="scientific">Geotoga petraea</name>
    <dbReference type="NCBI Taxonomy" id="28234"/>
    <lineage>
        <taxon>Bacteria</taxon>
        <taxon>Thermotogati</taxon>
        <taxon>Thermotogota</taxon>
        <taxon>Thermotogae</taxon>
        <taxon>Petrotogales</taxon>
        <taxon>Petrotogaceae</taxon>
        <taxon>Geotoga</taxon>
    </lineage>
</organism>
<accession>A0A1G6MAJ3</accession>
<reference evidence="1 2" key="1">
    <citation type="submission" date="2016-10" db="EMBL/GenBank/DDBJ databases">
        <authorList>
            <person name="de Groot N.N."/>
        </authorList>
    </citation>
    <scope>NUCLEOTIDE SEQUENCE [LARGE SCALE GENOMIC DNA]</scope>
    <source>
        <strain evidence="1 2">WG14</strain>
    </source>
</reference>
<gene>
    <name evidence="1" type="ORF">SAMN04488588_1288</name>
</gene>
<keyword evidence="2" id="KW-1185">Reference proteome</keyword>
<dbReference type="EMBL" id="FMYV01000004">
    <property type="protein sequence ID" value="SDC52480.1"/>
    <property type="molecule type" value="Genomic_DNA"/>
</dbReference>